<keyword evidence="1" id="KW-0812">Transmembrane</keyword>
<keyword evidence="3" id="KW-1185">Reference proteome</keyword>
<accession>M1BHZ3</accession>
<name>M1BHZ3_SOLTU</name>
<keyword evidence="1" id="KW-1133">Transmembrane helix</keyword>
<protein>
    <submittedName>
        <fullName evidence="2">Glutamine synthetase</fullName>
    </submittedName>
</protein>
<dbReference type="EnsemblPlants" id="PGSC0003DMT400045641">
    <property type="protein sequence ID" value="PGSC0003DMT400045641"/>
    <property type="gene ID" value="PGSC0003DMG400017703"/>
</dbReference>
<evidence type="ECO:0000256" key="1">
    <source>
        <dbReference type="SAM" id="Phobius"/>
    </source>
</evidence>
<dbReference type="HOGENOM" id="CLU_2692637_0_0_1"/>
<evidence type="ECO:0000313" key="3">
    <source>
        <dbReference type="Proteomes" id="UP000011115"/>
    </source>
</evidence>
<dbReference type="Gramene" id="PGSC0003DMT400045641">
    <property type="protein sequence ID" value="PGSC0003DMT400045641"/>
    <property type="gene ID" value="PGSC0003DMG400017703"/>
</dbReference>
<evidence type="ECO:0000313" key="2">
    <source>
        <dbReference type="EnsemblPlants" id="PGSC0003DMT400045641"/>
    </source>
</evidence>
<dbReference type="AlphaFoldDB" id="M1BHZ3"/>
<dbReference type="Proteomes" id="UP000011115">
    <property type="component" value="Unassembled WGS sequence"/>
</dbReference>
<sequence>MPTHQLESQFLQTNTIKLLKFLATQKLHLKFHGNFKFVCLTFLVLCTVCLFFGIILLRSLKPREHQLFPLNNPK</sequence>
<keyword evidence="1" id="KW-0472">Membrane</keyword>
<proteinExistence type="predicted"/>
<dbReference type="ExpressionAtlas" id="M1BHZ3">
    <property type="expression patterns" value="baseline"/>
</dbReference>
<feature type="transmembrane region" description="Helical" evidence="1">
    <location>
        <begin position="35"/>
        <end position="57"/>
    </location>
</feature>
<organism evidence="2 3">
    <name type="scientific">Solanum tuberosum</name>
    <name type="common">Potato</name>
    <dbReference type="NCBI Taxonomy" id="4113"/>
    <lineage>
        <taxon>Eukaryota</taxon>
        <taxon>Viridiplantae</taxon>
        <taxon>Streptophyta</taxon>
        <taxon>Embryophyta</taxon>
        <taxon>Tracheophyta</taxon>
        <taxon>Spermatophyta</taxon>
        <taxon>Magnoliopsida</taxon>
        <taxon>eudicotyledons</taxon>
        <taxon>Gunneridae</taxon>
        <taxon>Pentapetalae</taxon>
        <taxon>asterids</taxon>
        <taxon>lamiids</taxon>
        <taxon>Solanales</taxon>
        <taxon>Solanaceae</taxon>
        <taxon>Solanoideae</taxon>
        <taxon>Solaneae</taxon>
        <taxon>Solanum</taxon>
    </lineage>
</organism>
<reference evidence="3" key="1">
    <citation type="journal article" date="2011" name="Nature">
        <title>Genome sequence and analysis of the tuber crop potato.</title>
        <authorList>
            <consortium name="The Potato Genome Sequencing Consortium"/>
        </authorList>
    </citation>
    <scope>NUCLEOTIDE SEQUENCE [LARGE SCALE GENOMIC DNA]</scope>
    <source>
        <strain evidence="3">cv. DM1-3 516 R44</strain>
    </source>
</reference>
<reference evidence="2" key="2">
    <citation type="submission" date="2015-06" db="UniProtKB">
        <authorList>
            <consortium name="EnsemblPlants"/>
        </authorList>
    </citation>
    <scope>IDENTIFICATION</scope>
    <source>
        <strain evidence="2">DM1-3 516 R44</strain>
    </source>
</reference>